<feature type="transmembrane region" description="Helical" evidence="9">
    <location>
        <begin position="149"/>
        <end position="167"/>
    </location>
</feature>
<name>A0ABP1E4G3_9APHY</name>
<feature type="transmembrane region" description="Helical" evidence="9">
    <location>
        <begin position="590"/>
        <end position="616"/>
    </location>
</feature>
<keyword evidence="3" id="KW-0813">Transport</keyword>
<evidence type="ECO:0000256" key="1">
    <source>
        <dbReference type="ARBA" id="ARBA00004141"/>
    </source>
</evidence>
<dbReference type="InterPro" id="IPR058533">
    <property type="entry name" value="Cation_efflux_TM"/>
</dbReference>
<feature type="transmembrane region" description="Helical" evidence="9">
    <location>
        <begin position="74"/>
        <end position="92"/>
    </location>
</feature>
<feature type="compositionally biased region" description="Basic residues" evidence="8">
    <location>
        <begin position="567"/>
        <end position="577"/>
    </location>
</feature>
<dbReference type="InterPro" id="IPR045316">
    <property type="entry name" value="Msc2-like"/>
</dbReference>
<dbReference type="EMBL" id="OZ037951">
    <property type="protein sequence ID" value="CAL1714941.1"/>
    <property type="molecule type" value="Genomic_DNA"/>
</dbReference>
<feature type="region of interest" description="Disordered" evidence="8">
    <location>
        <begin position="472"/>
        <end position="584"/>
    </location>
</feature>
<dbReference type="SUPFAM" id="SSF161111">
    <property type="entry name" value="Cation efflux protein transmembrane domain-like"/>
    <property type="match status" value="1"/>
</dbReference>
<proteinExistence type="inferred from homology"/>
<keyword evidence="4 9" id="KW-0812">Transmembrane</keyword>
<feature type="transmembrane region" description="Helical" evidence="9">
    <location>
        <begin position="376"/>
        <end position="395"/>
    </location>
</feature>
<feature type="transmembrane region" description="Helical" evidence="9">
    <location>
        <begin position="243"/>
        <end position="263"/>
    </location>
</feature>
<gene>
    <name evidence="11" type="ORF">GFSPODELE1_LOCUS9987</name>
</gene>
<dbReference type="InterPro" id="IPR002524">
    <property type="entry name" value="Cation_efflux"/>
</dbReference>
<evidence type="ECO:0000256" key="4">
    <source>
        <dbReference type="ARBA" id="ARBA00022692"/>
    </source>
</evidence>
<evidence type="ECO:0000256" key="8">
    <source>
        <dbReference type="SAM" id="MobiDB-lite"/>
    </source>
</evidence>
<feature type="transmembrane region" description="Helical" evidence="9">
    <location>
        <begin position="416"/>
        <end position="434"/>
    </location>
</feature>
<evidence type="ECO:0000256" key="7">
    <source>
        <dbReference type="ARBA" id="ARBA00023136"/>
    </source>
</evidence>
<feature type="transmembrane region" description="Helical" evidence="9">
    <location>
        <begin position="215"/>
        <end position="237"/>
    </location>
</feature>
<keyword evidence="6" id="KW-0406">Ion transport</keyword>
<feature type="transmembrane region" description="Helical" evidence="9">
    <location>
        <begin position="173"/>
        <end position="194"/>
    </location>
</feature>
<protein>
    <recommendedName>
        <fullName evidence="10">Cation efflux protein transmembrane domain-containing protein</fullName>
    </recommendedName>
</protein>
<evidence type="ECO:0000259" key="10">
    <source>
        <dbReference type="Pfam" id="PF01545"/>
    </source>
</evidence>
<evidence type="ECO:0000256" key="3">
    <source>
        <dbReference type="ARBA" id="ARBA00022448"/>
    </source>
</evidence>
<evidence type="ECO:0000256" key="9">
    <source>
        <dbReference type="SAM" id="Phobius"/>
    </source>
</evidence>
<keyword evidence="7 9" id="KW-0472">Membrane</keyword>
<feature type="domain" description="Cation efflux protein transmembrane" evidence="10">
    <location>
        <begin position="345"/>
        <end position="647"/>
    </location>
</feature>
<keyword evidence="12" id="KW-1185">Reference proteome</keyword>
<dbReference type="NCBIfam" id="TIGR01297">
    <property type="entry name" value="CDF"/>
    <property type="match status" value="1"/>
</dbReference>
<dbReference type="PANTHER" id="PTHR45755:SF4">
    <property type="entry name" value="ZINC TRANSPORTER 7"/>
    <property type="match status" value="1"/>
</dbReference>
<evidence type="ECO:0000256" key="5">
    <source>
        <dbReference type="ARBA" id="ARBA00022989"/>
    </source>
</evidence>
<comment type="similarity">
    <text evidence="2">Belongs to the cation diffusion facilitator (CDF) transporter (TC 2.A.4) family. SLC30A subfamily.</text>
</comment>
<feature type="compositionally biased region" description="Basic and acidic residues" evidence="8">
    <location>
        <begin position="515"/>
        <end position="528"/>
    </location>
</feature>
<evidence type="ECO:0000256" key="6">
    <source>
        <dbReference type="ARBA" id="ARBA00023065"/>
    </source>
</evidence>
<feature type="compositionally biased region" description="Basic and acidic residues" evidence="8">
    <location>
        <begin position="496"/>
        <end position="507"/>
    </location>
</feature>
<dbReference type="Pfam" id="PF01545">
    <property type="entry name" value="Cation_efflux"/>
    <property type="match status" value="1"/>
</dbReference>
<feature type="transmembrane region" description="Helical" evidence="9">
    <location>
        <begin position="622"/>
        <end position="640"/>
    </location>
</feature>
<dbReference type="Gene3D" id="1.20.1510.10">
    <property type="entry name" value="Cation efflux protein transmembrane domain"/>
    <property type="match status" value="2"/>
</dbReference>
<organism evidence="11 12">
    <name type="scientific">Somion occarium</name>
    <dbReference type="NCBI Taxonomy" id="3059160"/>
    <lineage>
        <taxon>Eukaryota</taxon>
        <taxon>Fungi</taxon>
        <taxon>Dikarya</taxon>
        <taxon>Basidiomycota</taxon>
        <taxon>Agaricomycotina</taxon>
        <taxon>Agaricomycetes</taxon>
        <taxon>Polyporales</taxon>
        <taxon>Cerrenaceae</taxon>
        <taxon>Somion</taxon>
    </lineage>
</organism>
<feature type="transmembrane region" description="Helical" evidence="9">
    <location>
        <begin position="345"/>
        <end position="364"/>
    </location>
</feature>
<feature type="transmembrane region" description="Helical" evidence="9">
    <location>
        <begin position="446"/>
        <end position="466"/>
    </location>
</feature>
<keyword evidence="5 9" id="KW-1133">Transmembrane helix</keyword>
<dbReference type="PANTHER" id="PTHR45755">
    <property type="match status" value="1"/>
</dbReference>
<dbReference type="InterPro" id="IPR027469">
    <property type="entry name" value="Cation_efflux_TMD_sf"/>
</dbReference>
<evidence type="ECO:0000256" key="2">
    <source>
        <dbReference type="ARBA" id="ARBA00008873"/>
    </source>
</evidence>
<reference evidence="12" key="1">
    <citation type="submission" date="2024-04" db="EMBL/GenBank/DDBJ databases">
        <authorList>
            <person name="Shaw F."/>
            <person name="Minotto A."/>
        </authorList>
    </citation>
    <scope>NUCLEOTIDE SEQUENCE [LARGE SCALE GENOMIC DNA]</scope>
</reference>
<feature type="transmembrane region" description="Helical" evidence="9">
    <location>
        <begin position="104"/>
        <end position="128"/>
    </location>
</feature>
<evidence type="ECO:0000313" key="12">
    <source>
        <dbReference type="Proteomes" id="UP001497453"/>
    </source>
</evidence>
<evidence type="ECO:0000313" key="11">
    <source>
        <dbReference type="EMBL" id="CAL1714941.1"/>
    </source>
</evidence>
<dbReference type="Proteomes" id="UP001497453">
    <property type="component" value="Chromosome 8"/>
</dbReference>
<sequence>MESKDKSDRDSTRLNMGARRDLSHFLHHGRPQAGQGRKVCSHPPFAAVVSNIAFVLTLHAGKQYLNSDIGFHRTLSGVLVCVVIAYAARVWARGERINAPSSPRATLLAAACLMYVNGLTLLFALAALPVTRIIILSQTFALLRTCYQAGRWLSLVTSVIALLASFASDLQSLELSSLAVLCAYCAIALQAACFKSFINIQSQAAHFVDRLMVNLTSLSGALGLCTTIHLLALLVGITPGPLFVIPTGGELLLALPLLASLIPHSFGSGLPIRGSLFVQHLSPCLATLALGPLLYKEHIGGLDLMAASCALYGMYSQESRGTESLVQLIQSYLHSILENPESRKIFYFLMLNMCYMLVQMLYGIWTNSLGLISDAIHMAFDCLAIGIGLVASVMAHWPPNEKFTYGYSRIETLSGFSNGIFLILISIFIVFEAVQRLLSPPDMNTSQLLLVSAVGLAVNLFGMFAMGGHHHHGGHSHGHSHAGDPISALSNHPAPMHHDHDLHDHAHSHGHSHTHSHDHNDDHSHTEKVVIPAVNMGPPSDDPDEEPLPYNYDPAEHDLQCSSAGHQHSHSHAHSHGHGHEGHSHNMRGVFLHVMADTLGSVGVIISTVLIQFYGWTGFDPIASLFIAILIAASVVPLIVDTGKVLLLDLADQAGLVDHMLTEIQFKTGSVHFEAKLWPINDSNIVGSLNVTIQKRSGLDSSDGQFGLQNVIDNVNDWMDNRVHGLEEAIVHFSIS</sequence>
<comment type="subcellular location">
    <subcellularLocation>
        <location evidence="1">Membrane</location>
        <topology evidence="1">Multi-pass membrane protein</topology>
    </subcellularLocation>
</comment>
<accession>A0ABP1E4G3</accession>